<protein>
    <submittedName>
        <fullName evidence="1">MarR family EPS-associated transcriptional regulator</fullName>
    </submittedName>
</protein>
<name>A0A2M8WFT1_9SPHN</name>
<dbReference type="InterPro" id="IPR036388">
    <property type="entry name" value="WH-like_DNA-bd_sf"/>
</dbReference>
<dbReference type="Proteomes" id="UP000287746">
    <property type="component" value="Unassembled WGS sequence"/>
</dbReference>
<dbReference type="InterPro" id="IPR011991">
    <property type="entry name" value="ArsR-like_HTH"/>
</dbReference>
<comment type="caution">
    <text evidence="1">The sequence shown here is derived from an EMBL/GenBank/DDBJ whole genome shotgun (WGS) entry which is preliminary data.</text>
</comment>
<sequence>MSGKSDQFREDVRFRVLRLLQSHPEYSQRQVAQELGVSLGAVNYCLNALAERGLVKIRRFTNSNNKLGYAYILTPAGVAEKAGLVGAFLQRKRAEFEIIKAEIETMQAELDQAPPATANNADMAQGGYGKHQE</sequence>
<dbReference type="NCBIfam" id="TIGR04176">
    <property type="entry name" value="MarR_EPS"/>
    <property type="match status" value="1"/>
</dbReference>
<dbReference type="RefSeq" id="WP_066573369.1">
    <property type="nucleotide sequence ID" value="NZ_PGEN01000001.1"/>
</dbReference>
<evidence type="ECO:0000313" key="1">
    <source>
        <dbReference type="EMBL" id="RSY81976.1"/>
    </source>
</evidence>
<gene>
    <name evidence="1" type="ORF">DAH66_13975</name>
</gene>
<accession>A0A2M8WFT1</accession>
<dbReference type="Gene3D" id="1.10.10.10">
    <property type="entry name" value="Winged helix-like DNA-binding domain superfamily/Winged helix DNA-binding domain"/>
    <property type="match status" value="1"/>
</dbReference>
<organism evidence="1 2">
    <name type="scientific">Sphingomonas koreensis</name>
    <dbReference type="NCBI Taxonomy" id="93064"/>
    <lineage>
        <taxon>Bacteria</taxon>
        <taxon>Pseudomonadati</taxon>
        <taxon>Pseudomonadota</taxon>
        <taxon>Alphaproteobacteria</taxon>
        <taxon>Sphingomonadales</taxon>
        <taxon>Sphingomonadaceae</taxon>
        <taxon>Sphingomonas</taxon>
    </lineage>
</organism>
<proteinExistence type="predicted"/>
<evidence type="ECO:0000313" key="2">
    <source>
        <dbReference type="Proteomes" id="UP000287746"/>
    </source>
</evidence>
<dbReference type="CDD" id="cd00090">
    <property type="entry name" value="HTH_ARSR"/>
    <property type="match status" value="1"/>
</dbReference>
<reference evidence="1 2" key="1">
    <citation type="submission" date="2018-07" db="EMBL/GenBank/DDBJ databases">
        <title>Genomic and Epidemiologic Investigation of an Indolent Hospital Outbreak.</title>
        <authorList>
            <person name="Johnson R.C."/>
            <person name="Deming C."/>
            <person name="Conlan S."/>
            <person name="Zellmer C.J."/>
            <person name="Michelin A.V."/>
            <person name="Lee-Lin S."/>
            <person name="Thomas P.J."/>
            <person name="Park M."/>
            <person name="Weingarten R.A."/>
            <person name="Less J."/>
            <person name="Dekker J.P."/>
            <person name="Frank K.M."/>
            <person name="Musser K.A."/>
            <person name="Mcquiston J.R."/>
            <person name="Henderson D.K."/>
            <person name="Lau A.F."/>
            <person name="Palmore T.N."/>
            <person name="Segre J.A."/>
        </authorList>
    </citation>
    <scope>NUCLEOTIDE SEQUENCE [LARGE SCALE GENOMIC DNA]</scope>
    <source>
        <strain evidence="1 2">SK-CDC1_0717</strain>
    </source>
</reference>
<dbReference type="InterPro" id="IPR026433">
    <property type="entry name" value="MarR_EPS"/>
</dbReference>
<dbReference type="GO" id="GO:0006355">
    <property type="term" value="P:regulation of DNA-templated transcription"/>
    <property type="evidence" value="ECO:0007669"/>
    <property type="project" value="UniProtKB-ARBA"/>
</dbReference>
<dbReference type="EMBL" id="QQYZ01000013">
    <property type="protein sequence ID" value="RSY81976.1"/>
    <property type="molecule type" value="Genomic_DNA"/>
</dbReference>
<dbReference type="AlphaFoldDB" id="A0A2M8WFT1"/>
<dbReference type="SUPFAM" id="SSF46785">
    <property type="entry name" value="Winged helix' DNA-binding domain"/>
    <property type="match status" value="1"/>
</dbReference>
<dbReference type="Pfam" id="PF13412">
    <property type="entry name" value="HTH_24"/>
    <property type="match status" value="1"/>
</dbReference>
<dbReference type="InterPro" id="IPR036390">
    <property type="entry name" value="WH_DNA-bd_sf"/>
</dbReference>